<proteinExistence type="predicted"/>
<keyword evidence="2" id="KW-1185">Reference proteome</keyword>
<dbReference type="AlphaFoldDB" id="A0A8T4IUG0"/>
<name>A0A8T4IUG0_9ACTN</name>
<dbReference type="Proteomes" id="UP000675554">
    <property type="component" value="Unassembled WGS sequence"/>
</dbReference>
<evidence type="ECO:0000313" key="2">
    <source>
        <dbReference type="Proteomes" id="UP000675554"/>
    </source>
</evidence>
<protein>
    <submittedName>
        <fullName evidence="1">Uncharacterized protein</fullName>
    </submittedName>
</protein>
<gene>
    <name evidence="1" type="ORF">KDA82_07670</name>
</gene>
<comment type="caution">
    <text evidence="1">The sequence shown here is derived from an EMBL/GenBank/DDBJ whole genome shotgun (WGS) entry which is preliminary data.</text>
</comment>
<reference evidence="1" key="1">
    <citation type="submission" date="2021-04" db="EMBL/GenBank/DDBJ databases">
        <title>Sequencing of actinobacteria type strains.</title>
        <authorList>
            <person name="Nguyen G.-S."/>
            <person name="Wentzel A."/>
        </authorList>
    </citation>
    <scope>NUCLEOTIDE SEQUENCE</scope>
    <source>
        <strain evidence="1">DSM 42095</strain>
    </source>
</reference>
<dbReference type="EMBL" id="JAGSMN010000145">
    <property type="protein sequence ID" value="MBR7672894.1"/>
    <property type="molecule type" value="Genomic_DNA"/>
</dbReference>
<evidence type="ECO:0000313" key="1">
    <source>
        <dbReference type="EMBL" id="MBR7672894.1"/>
    </source>
</evidence>
<organism evidence="1 2">
    <name type="scientific">Streptomyces daliensis</name>
    <dbReference type="NCBI Taxonomy" id="299421"/>
    <lineage>
        <taxon>Bacteria</taxon>
        <taxon>Bacillati</taxon>
        <taxon>Actinomycetota</taxon>
        <taxon>Actinomycetes</taxon>
        <taxon>Kitasatosporales</taxon>
        <taxon>Streptomycetaceae</taxon>
        <taxon>Streptomyces</taxon>
    </lineage>
</organism>
<sequence length="104" mass="11420">MLVTNRRASDRIETALRHAEAARDDVRHLLATGATGTGAPYEEAGRARDRLAAALGELREAVGTASGEWWRRALPEERVALAEREGHRDLAQLIRRLTPPVMAA</sequence>
<accession>A0A8T4IUG0</accession>